<evidence type="ECO:0000313" key="2">
    <source>
        <dbReference type="Proteomes" id="UP000736164"/>
    </source>
</evidence>
<reference evidence="1" key="1">
    <citation type="journal article" date="2021" name="Cell">
        <title>Tracing the genetic footprints of vertebrate landing in non-teleost ray-finned fishes.</title>
        <authorList>
            <person name="Bi X."/>
            <person name="Wang K."/>
            <person name="Yang L."/>
            <person name="Pan H."/>
            <person name="Jiang H."/>
            <person name="Wei Q."/>
            <person name="Fang M."/>
            <person name="Yu H."/>
            <person name="Zhu C."/>
            <person name="Cai Y."/>
            <person name="He Y."/>
            <person name="Gan X."/>
            <person name="Zeng H."/>
            <person name="Yu D."/>
            <person name="Zhu Y."/>
            <person name="Jiang H."/>
            <person name="Qiu Q."/>
            <person name="Yang H."/>
            <person name="Zhang Y.E."/>
            <person name="Wang W."/>
            <person name="Zhu M."/>
            <person name="He S."/>
            <person name="Zhang G."/>
        </authorList>
    </citation>
    <scope>NUCLEOTIDE SEQUENCE</scope>
    <source>
        <strain evidence="1">Allg_001</strain>
    </source>
</reference>
<protein>
    <submittedName>
        <fullName evidence="1">SCND3 protein</fullName>
    </submittedName>
</protein>
<accession>A0A8J7NY95</accession>
<proteinExistence type="predicted"/>
<dbReference type="EMBL" id="JAAWVO010057114">
    <property type="protein sequence ID" value="MBN3321914.1"/>
    <property type="molecule type" value="Genomic_DNA"/>
</dbReference>
<keyword evidence="2" id="KW-1185">Reference proteome</keyword>
<sequence length="97" mass="10876">SLRIAKAGKPHTIGEELCLLLAKELTNIMCGDKAAKQLDLLPLSNDTVNRRIIDMADEVKSTLIELIKMSKCFSMQLDESVDAIDLGNFLVYVRYDF</sequence>
<feature type="non-terminal residue" evidence="1">
    <location>
        <position position="97"/>
    </location>
</feature>
<gene>
    <name evidence="1" type="primary">Zbed9_29</name>
    <name evidence="1" type="ORF">GTO95_0012144</name>
</gene>
<comment type="caution">
    <text evidence="1">The sequence shown here is derived from an EMBL/GenBank/DDBJ whole genome shotgun (WGS) entry which is preliminary data.</text>
</comment>
<feature type="non-terminal residue" evidence="1">
    <location>
        <position position="1"/>
    </location>
</feature>
<evidence type="ECO:0000313" key="1">
    <source>
        <dbReference type="EMBL" id="MBN3321914.1"/>
    </source>
</evidence>
<dbReference type="Proteomes" id="UP000736164">
    <property type="component" value="Unassembled WGS sequence"/>
</dbReference>
<dbReference type="PANTHER" id="PTHR45913:SF19">
    <property type="entry name" value="LOW QUALITY PROTEIN: ZINC FINGER BED DOMAIN-CONTAINING PROTEIN 5-LIKE"/>
    <property type="match status" value="1"/>
</dbReference>
<organism evidence="1 2">
    <name type="scientific">Atractosteus spatula</name>
    <name type="common">Alligator gar</name>
    <name type="synonym">Lepisosteus spatula</name>
    <dbReference type="NCBI Taxonomy" id="7917"/>
    <lineage>
        <taxon>Eukaryota</taxon>
        <taxon>Metazoa</taxon>
        <taxon>Chordata</taxon>
        <taxon>Craniata</taxon>
        <taxon>Vertebrata</taxon>
        <taxon>Euteleostomi</taxon>
        <taxon>Actinopterygii</taxon>
        <taxon>Neopterygii</taxon>
        <taxon>Holostei</taxon>
        <taxon>Semionotiformes</taxon>
        <taxon>Lepisosteidae</taxon>
        <taxon>Atractosteus</taxon>
    </lineage>
</organism>
<dbReference type="PANTHER" id="PTHR45913">
    <property type="entry name" value="EPM2A-INTERACTING PROTEIN 1"/>
    <property type="match status" value="1"/>
</dbReference>
<dbReference type="AlphaFoldDB" id="A0A8J7NY95"/>
<name>A0A8J7NY95_ATRSP</name>